<keyword evidence="4 7" id="KW-1133">Transmembrane helix</keyword>
<sequence length="285" mass="31680">MQIYLARNQVQAGPYTLEELNKMLSNRQVELSDLMWHVGMDQWKQVGEMTKGQFYYDPNATTSVNIPPRRVTVADLYGNKQPESTQSPVNQHPPFANNPIHNKSPINKNHNLQSAPSSSTNELATIGNRVIAVSIDALLLMACYIPFLSGLNYDFAAISETAGDMEKMTQLVQSVPEHLSSLTSVLFLVLFFLQLMLLIKRGQTIGKTVMGIRIVDVKTQKPASITNVILLRSLVTSALYALPGIGTLFLIADFVVMVINKQRLSIHDKLAKTMVVKADPKQLDK</sequence>
<dbReference type="Pfam" id="PF14237">
    <property type="entry name" value="GYF_2"/>
    <property type="match status" value="1"/>
</dbReference>
<accession>A0A1R4GNQ3</accession>
<evidence type="ECO:0000256" key="3">
    <source>
        <dbReference type="ARBA" id="ARBA00022692"/>
    </source>
</evidence>
<dbReference type="PANTHER" id="PTHR36115">
    <property type="entry name" value="PROLINE-RICH ANTIGEN HOMOLOG-RELATED"/>
    <property type="match status" value="1"/>
</dbReference>
<dbReference type="InterPro" id="IPR051791">
    <property type="entry name" value="Pra-immunoreactive"/>
</dbReference>
<feature type="compositionally biased region" description="Polar residues" evidence="6">
    <location>
        <begin position="81"/>
        <end position="90"/>
    </location>
</feature>
<dbReference type="OrthoDB" id="8612316at2"/>
<evidence type="ECO:0000313" key="11">
    <source>
        <dbReference type="Proteomes" id="UP000188357"/>
    </source>
</evidence>
<dbReference type="GO" id="GO:0005886">
    <property type="term" value="C:plasma membrane"/>
    <property type="evidence" value="ECO:0007669"/>
    <property type="project" value="UniProtKB-SubCell"/>
</dbReference>
<dbReference type="EMBL" id="FUGE01000101">
    <property type="protein sequence ID" value="SJM69850.1"/>
    <property type="molecule type" value="Genomic_DNA"/>
</dbReference>
<evidence type="ECO:0000256" key="5">
    <source>
        <dbReference type="ARBA" id="ARBA00023136"/>
    </source>
</evidence>
<dbReference type="InterPro" id="IPR010432">
    <property type="entry name" value="RDD"/>
</dbReference>
<protein>
    <submittedName>
        <fullName evidence="10">RDD family protein</fullName>
    </submittedName>
</protein>
<evidence type="ECO:0000256" key="4">
    <source>
        <dbReference type="ARBA" id="ARBA00022989"/>
    </source>
</evidence>
<evidence type="ECO:0000256" key="6">
    <source>
        <dbReference type="SAM" id="MobiDB-lite"/>
    </source>
</evidence>
<dbReference type="STRING" id="1945521.A1232T_00851"/>
<feature type="region of interest" description="Disordered" evidence="6">
    <location>
        <begin position="79"/>
        <end position="119"/>
    </location>
</feature>
<dbReference type="Proteomes" id="UP000188357">
    <property type="component" value="Unassembled WGS sequence"/>
</dbReference>
<dbReference type="RefSeq" id="WP_077450667.1">
    <property type="nucleotide sequence ID" value="NZ_FUGE01000101.1"/>
</dbReference>
<feature type="domain" description="RDD" evidence="8">
    <location>
        <begin position="124"/>
        <end position="272"/>
    </location>
</feature>
<evidence type="ECO:0000259" key="9">
    <source>
        <dbReference type="Pfam" id="PF14237"/>
    </source>
</evidence>
<feature type="transmembrane region" description="Helical" evidence="7">
    <location>
        <begin position="137"/>
        <end position="158"/>
    </location>
</feature>
<keyword evidence="5 7" id="KW-0472">Membrane</keyword>
<keyword evidence="2" id="KW-1003">Cell membrane</keyword>
<reference evidence="10 11" key="1">
    <citation type="submission" date="2017-02" db="EMBL/GenBank/DDBJ databases">
        <authorList>
            <person name="Peterson S.W."/>
        </authorList>
    </citation>
    <scope>NUCLEOTIDE SEQUENCE [LARGE SCALE GENOMIC DNA]</scope>
    <source>
        <strain evidence="10">Psychrobacter_piechaudii</strain>
    </source>
</reference>
<organism evidence="10 11">
    <name type="scientific">Psychrobacter piechaudii</name>
    <dbReference type="NCBI Taxonomy" id="1945521"/>
    <lineage>
        <taxon>Bacteria</taxon>
        <taxon>Pseudomonadati</taxon>
        <taxon>Pseudomonadota</taxon>
        <taxon>Gammaproteobacteria</taxon>
        <taxon>Moraxellales</taxon>
        <taxon>Moraxellaceae</taxon>
        <taxon>Psychrobacter</taxon>
    </lineage>
</organism>
<evidence type="ECO:0000313" key="10">
    <source>
        <dbReference type="EMBL" id="SJM69850.1"/>
    </source>
</evidence>
<feature type="domain" description="GYF" evidence="9">
    <location>
        <begin position="4"/>
        <end position="49"/>
    </location>
</feature>
<dbReference type="AlphaFoldDB" id="A0A1R4GNQ3"/>
<feature type="transmembrane region" description="Helical" evidence="7">
    <location>
        <begin position="179"/>
        <end position="199"/>
    </location>
</feature>
<comment type="subcellular location">
    <subcellularLocation>
        <location evidence="1">Cell membrane</location>
        <topology evidence="1">Multi-pass membrane protein</topology>
    </subcellularLocation>
</comment>
<evidence type="ECO:0000256" key="7">
    <source>
        <dbReference type="SAM" id="Phobius"/>
    </source>
</evidence>
<name>A0A1R4GNQ3_9GAMM</name>
<keyword evidence="3 7" id="KW-0812">Transmembrane</keyword>
<evidence type="ECO:0000256" key="2">
    <source>
        <dbReference type="ARBA" id="ARBA00022475"/>
    </source>
</evidence>
<dbReference type="InterPro" id="IPR025640">
    <property type="entry name" value="GYF_2"/>
</dbReference>
<evidence type="ECO:0000259" key="8">
    <source>
        <dbReference type="Pfam" id="PF06271"/>
    </source>
</evidence>
<proteinExistence type="predicted"/>
<gene>
    <name evidence="10" type="ORF">A1232T_00851</name>
</gene>
<keyword evidence="11" id="KW-1185">Reference proteome</keyword>
<feature type="compositionally biased region" description="Polar residues" evidence="6">
    <location>
        <begin position="99"/>
        <end position="119"/>
    </location>
</feature>
<feature type="transmembrane region" description="Helical" evidence="7">
    <location>
        <begin position="238"/>
        <end position="259"/>
    </location>
</feature>
<evidence type="ECO:0000256" key="1">
    <source>
        <dbReference type="ARBA" id="ARBA00004651"/>
    </source>
</evidence>
<dbReference type="Pfam" id="PF06271">
    <property type="entry name" value="RDD"/>
    <property type="match status" value="1"/>
</dbReference>